<evidence type="ECO:0000313" key="2">
    <source>
        <dbReference type="Proteomes" id="UP000004754"/>
    </source>
</evidence>
<accession>E6MGN2</accession>
<dbReference type="HOGENOM" id="CLU_3315487_0_0_9"/>
<dbReference type="Proteomes" id="UP000004754">
    <property type="component" value="Unassembled WGS sequence"/>
</dbReference>
<name>E6MGN2_9FIRM</name>
<evidence type="ECO:0000313" key="1">
    <source>
        <dbReference type="EMBL" id="EFV01772.1"/>
    </source>
</evidence>
<organism evidence="1 2">
    <name type="scientific">Pseudoramibacter alactolyticus ATCC 23263</name>
    <dbReference type="NCBI Taxonomy" id="887929"/>
    <lineage>
        <taxon>Bacteria</taxon>
        <taxon>Bacillati</taxon>
        <taxon>Bacillota</taxon>
        <taxon>Clostridia</taxon>
        <taxon>Eubacteriales</taxon>
        <taxon>Eubacteriaceae</taxon>
        <taxon>Pseudoramibacter</taxon>
    </lineage>
</organism>
<keyword evidence="2" id="KW-1185">Reference proteome</keyword>
<dbReference type="STRING" id="887929.HMP0721_1165"/>
<sequence length="39" mass="4260">MDEIIIAVIKVESKSQLLSAAAIIHKKMMKSISKCKGLC</sequence>
<gene>
    <name evidence="1" type="ORF">HMP0721_1165</name>
</gene>
<comment type="caution">
    <text evidence="1">The sequence shown here is derived from an EMBL/GenBank/DDBJ whole genome shotgun (WGS) entry which is preliminary data.</text>
</comment>
<protein>
    <submittedName>
        <fullName evidence="1">Uncharacterized protein</fullName>
    </submittedName>
</protein>
<reference evidence="1 2" key="1">
    <citation type="submission" date="2010-12" db="EMBL/GenBank/DDBJ databases">
        <authorList>
            <person name="Muzny D."/>
            <person name="Qin X."/>
            <person name="Deng J."/>
            <person name="Jiang H."/>
            <person name="Liu Y."/>
            <person name="Qu J."/>
            <person name="Song X.-Z."/>
            <person name="Zhang L."/>
            <person name="Thornton R."/>
            <person name="Coyle M."/>
            <person name="Francisco L."/>
            <person name="Jackson L."/>
            <person name="Javaid M."/>
            <person name="Korchina V."/>
            <person name="Kovar C."/>
            <person name="Mata R."/>
            <person name="Mathew T."/>
            <person name="Ngo R."/>
            <person name="Nguyen L."/>
            <person name="Nguyen N."/>
            <person name="Okwuonu G."/>
            <person name="Ongeri F."/>
            <person name="Pham C."/>
            <person name="Simmons D."/>
            <person name="Wilczek-Boney K."/>
            <person name="Hale W."/>
            <person name="Jakkamsetti A."/>
            <person name="Pham P."/>
            <person name="Ruth R."/>
            <person name="San Lucas F."/>
            <person name="Warren J."/>
            <person name="Zhang J."/>
            <person name="Zhao Z."/>
            <person name="Zhou C."/>
            <person name="Zhu D."/>
            <person name="Lee S."/>
            <person name="Bess C."/>
            <person name="Blankenburg K."/>
            <person name="Forbes L."/>
            <person name="Fu Q."/>
            <person name="Gubbala S."/>
            <person name="Hirani K."/>
            <person name="Jayaseelan J.C."/>
            <person name="Lara F."/>
            <person name="Munidasa M."/>
            <person name="Palculict T."/>
            <person name="Patil S."/>
            <person name="Pu L.-L."/>
            <person name="Saada N."/>
            <person name="Tang L."/>
            <person name="Weissenberger G."/>
            <person name="Zhu Y."/>
            <person name="Hemphill L."/>
            <person name="Shang Y."/>
            <person name="Youmans B."/>
            <person name="Ayvaz T."/>
            <person name="Ross M."/>
            <person name="Santibanez J."/>
            <person name="Aqrawi P."/>
            <person name="Gross S."/>
            <person name="Joshi V."/>
            <person name="Fowler G."/>
            <person name="Nazareth L."/>
            <person name="Reid J."/>
            <person name="Worley K."/>
            <person name="Petrosino J."/>
            <person name="Highlander S."/>
            <person name="Gibbs R."/>
        </authorList>
    </citation>
    <scope>NUCLEOTIDE SEQUENCE [LARGE SCALE GENOMIC DNA]</scope>
    <source>
        <strain evidence="1 2">ATCC 23263</strain>
    </source>
</reference>
<dbReference type="EMBL" id="AEQN01000016">
    <property type="protein sequence ID" value="EFV01772.1"/>
    <property type="molecule type" value="Genomic_DNA"/>
</dbReference>
<proteinExistence type="predicted"/>
<dbReference type="AlphaFoldDB" id="E6MGN2"/>